<proteinExistence type="inferred from homology"/>
<evidence type="ECO:0000313" key="11">
    <source>
        <dbReference type="EMBL" id="NBE08152.1"/>
    </source>
</evidence>
<gene>
    <name evidence="11" type="ORF">GU920_11445</name>
</gene>
<sequence>MARLEAGPEPAWVRASARVVAVIDGICRWSGYIVAWATLATVLLCFATVYLRYVMGTGLIWLQESYIWTHVVVIVLGAGYTMMTGGFVRVDVFYSHWPARKRALSDMAMTLLLLVPFLIVFGTAVWTFWSASFASDEGSLNPGGMGNYWILKASLIGFVLLVGLQGVAFVLRGLMVLAGHERHALNHGGHGAEQTQ</sequence>
<dbReference type="RefSeq" id="WP_161767137.1">
    <property type="nucleotide sequence ID" value="NZ_JAAATW010000002.1"/>
</dbReference>
<dbReference type="Proteomes" id="UP001517376">
    <property type="component" value="Unassembled WGS sequence"/>
</dbReference>
<keyword evidence="5 9" id="KW-0812">Transmembrane</keyword>
<accession>A0ABW9Y8I4</accession>
<evidence type="ECO:0000256" key="1">
    <source>
        <dbReference type="ARBA" id="ARBA00004429"/>
    </source>
</evidence>
<evidence type="ECO:0000256" key="7">
    <source>
        <dbReference type="ARBA" id="ARBA00023136"/>
    </source>
</evidence>
<evidence type="ECO:0000256" key="9">
    <source>
        <dbReference type="RuleBase" id="RU369079"/>
    </source>
</evidence>
<feature type="transmembrane region" description="Helical" evidence="9">
    <location>
        <begin position="67"/>
        <end position="88"/>
    </location>
</feature>
<evidence type="ECO:0000256" key="8">
    <source>
        <dbReference type="ARBA" id="ARBA00038436"/>
    </source>
</evidence>
<keyword evidence="3" id="KW-1003">Cell membrane</keyword>
<comment type="function">
    <text evidence="9">Part of the tripartite ATP-independent periplasmic (TRAP) transport system.</text>
</comment>
<feature type="transmembrane region" description="Helical" evidence="9">
    <location>
        <begin position="33"/>
        <end position="55"/>
    </location>
</feature>
<feature type="transmembrane region" description="Helical" evidence="9">
    <location>
        <begin position="109"/>
        <end position="129"/>
    </location>
</feature>
<dbReference type="EMBL" id="JAAATW010000002">
    <property type="protein sequence ID" value="NBE08152.1"/>
    <property type="molecule type" value="Genomic_DNA"/>
</dbReference>
<evidence type="ECO:0000256" key="3">
    <source>
        <dbReference type="ARBA" id="ARBA00022475"/>
    </source>
</evidence>
<keyword evidence="2 9" id="KW-0813">Transport</keyword>
<feature type="domain" description="Tripartite ATP-independent periplasmic transporters DctQ component" evidence="10">
    <location>
        <begin position="42"/>
        <end position="172"/>
    </location>
</feature>
<organism evidence="11 12">
    <name type="scientific">Paragemmobacter ruber</name>
    <dbReference type="NCBI Taxonomy" id="1985673"/>
    <lineage>
        <taxon>Bacteria</taxon>
        <taxon>Pseudomonadati</taxon>
        <taxon>Pseudomonadota</taxon>
        <taxon>Alphaproteobacteria</taxon>
        <taxon>Rhodobacterales</taxon>
        <taxon>Paracoccaceae</taxon>
        <taxon>Paragemmobacter</taxon>
    </lineage>
</organism>
<dbReference type="Pfam" id="PF04290">
    <property type="entry name" value="DctQ"/>
    <property type="match status" value="1"/>
</dbReference>
<comment type="caution">
    <text evidence="11">The sequence shown here is derived from an EMBL/GenBank/DDBJ whole genome shotgun (WGS) entry which is preliminary data.</text>
</comment>
<comment type="subcellular location">
    <subcellularLocation>
        <location evidence="1 9">Cell inner membrane</location>
        <topology evidence="1 9">Multi-pass membrane protein</topology>
    </subcellularLocation>
</comment>
<evidence type="ECO:0000313" key="12">
    <source>
        <dbReference type="Proteomes" id="UP001517376"/>
    </source>
</evidence>
<dbReference type="PANTHER" id="PTHR35011:SF4">
    <property type="entry name" value="SLL1102 PROTEIN"/>
    <property type="match status" value="1"/>
</dbReference>
<dbReference type="PANTHER" id="PTHR35011">
    <property type="entry name" value="2,3-DIKETO-L-GULONATE TRAP TRANSPORTER SMALL PERMEASE PROTEIN YIAM"/>
    <property type="match status" value="1"/>
</dbReference>
<comment type="subunit">
    <text evidence="9">The complex comprises the extracytoplasmic solute receptor protein and the two transmembrane proteins.</text>
</comment>
<evidence type="ECO:0000256" key="6">
    <source>
        <dbReference type="ARBA" id="ARBA00022989"/>
    </source>
</evidence>
<comment type="similarity">
    <text evidence="8 9">Belongs to the TRAP transporter small permease family.</text>
</comment>
<evidence type="ECO:0000256" key="5">
    <source>
        <dbReference type="ARBA" id="ARBA00022692"/>
    </source>
</evidence>
<evidence type="ECO:0000256" key="4">
    <source>
        <dbReference type="ARBA" id="ARBA00022519"/>
    </source>
</evidence>
<keyword evidence="6 9" id="KW-1133">Transmembrane helix</keyword>
<evidence type="ECO:0000256" key="2">
    <source>
        <dbReference type="ARBA" id="ARBA00022448"/>
    </source>
</evidence>
<reference evidence="12" key="1">
    <citation type="submission" date="2020-01" db="EMBL/GenBank/DDBJ databases">
        <title>Sphingomonas sp. strain CSW-10.</title>
        <authorList>
            <person name="Chen W.-M."/>
        </authorList>
    </citation>
    <scope>NUCLEOTIDE SEQUENCE [LARGE SCALE GENOMIC DNA]</scope>
    <source>
        <strain evidence="12">CCP-1</strain>
    </source>
</reference>
<protein>
    <recommendedName>
        <fullName evidence="9">TRAP transporter small permease protein</fullName>
    </recommendedName>
</protein>
<dbReference type="InterPro" id="IPR007387">
    <property type="entry name" value="TRAP_DctQ"/>
</dbReference>
<keyword evidence="12" id="KW-1185">Reference proteome</keyword>
<dbReference type="InterPro" id="IPR055348">
    <property type="entry name" value="DctQ"/>
</dbReference>
<evidence type="ECO:0000259" key="10">
    <source>
        <dbReference type="Pfam" id="PF04290"/>
    </source>
</evidence>
<keyword evidence="4 9" id="KW-0997">Cell inner membrane</keyword>
<keyword evidence="7 9" id="KW-0472">Membrane</keyword>
<name>A0ABW9Y8I4_9RHOB</name>
<feature type="transmembrane region" description="Helical" evidence="9">
    <location>
        <begin position="149"/>
        <end position="171"/>
    </location>
</feature>